<evidence type="ECO:0000313" key="3">
    <source>
        <dbReference type="EMBL" id="CAD6189264.1"/>
    </source>
</evidence>
<name>A0A8S1H280_9PELO</name>
<keyword evidence="2" id="KW-0812">Transmembrane</keyword>
<evidence type="ECO:0000256" key="1">
    <source>
        <dbReference type="SAM" id="MobiDB-lite"/>
    </source>
</evidence>
<feature type="transmembrane region" description="Helical" evidence="2">
    <location>
        <begin position="12"/>
        <end position="34"/>
    </location>
</feature>
<sequence length="130" mass="13837">MLNWKALGSPKAFVPICGMVVIISAAVLFAIFYIRMNSGTSVAVPFEKSEENQQVSADINENKDSSTKLLLTTRSSVIATDGKHGSVNEPLGTQVPAELLTTAATTHTTSSVPTAVQQPPPHPIEPVKHE</sequence>
<comment type="caution">
    <text evidence="3">The sequence shown here is derived from an EMBL/GenBank/DDBJ whole genome shotgun (WGS) entry which is preliminary data.</text>
</comment>
<keyword evidence="4" id="KW-1185">Reference proteome</keyword>
<evidence type="ECO:0000256" key="2">
    <source>
        <dbReference type="SAM" id="Phobius"/>
    </source>
</evidence>
<dbReference type="Proteomes" id="UP000835052">
    <property type="component" value="Unassembled WGS sequence"/>
</dbReference>
<dbReference type="AlphaFoldDB" id="A0A8S1H280"/>
<organism evidence="3 4">
    <name type="scientific">Caenorhabditis auriculariae</name>
    <dbReference type="NCBI Taxonomy" id="2777116"/>
    <lineage>
        <taxon>Eukaryota</taxon>
        <taxon>Metazoa</taxon>
        <taxon>Ecdysozoa</taxon>
        <taxon>Nematoda</taxon>
        <taxon>Chromadorea</taxon>
        <taxon>Rhabditida</taxon>
        <taxon>Rhabditina</taxon>
        <taxon>Rhabditomorpha</taxon>
        <taxon>Rhabditoidea</taxon>
        <taxon>Rhabditidae</taxon>
        <taxon>Peloderinae</taxon>
        <taxon>Caenorhabditis</taxon>
    </lineage>
</organism>
<feature type="region of interest" description="Disordered" evidence="1">
    <location>
        <begin position="102"/>
        <end position="130"/>
    </location>
</feature>
<proteinExistence type="predicted"/>
<accession>A0A8S1H280</accession>
<reference evidence="3" key="1">
    <citation type="submission" date="2020-10" db="EMBL/GenBank/DDBJ databases">
        <authorList>
            <person name="Kikuchi T."/>
        </authorList>
    </citation>
    <scope>NUCLEOTIDE SEQUENCE</scope>
    <source>
        <strain evidence="3">NKZ352</strain>
    </source>
</reference>
<dbReference type="EMBL" id="CAJGYM010000010">
    <property type="protein sequence ID" value="CAD6189264.1"/>
    <property type="molecule type" value="Genomic_DNA"/>
</dbReference>
<keyword evidence="2" id="KW-1133">Transmembrane helix</keyword>
<feature type="compositionally biased region" description="Low complexity" evidence="1">
    <location>
        <begin position="102"/>
        <end position="115"/>
    </location>
</feature>
<keyword evidence="2" id="KW-0472">Membrane</keyword>
<gene>
    <name evidence="3" type="ORF">CAUJ_LOCUS5183</name>
</gene>
<protein>
    <submittedName>
        <fullName evidence="3">Uncharacterized protein</fullName>
    </submittedName>
</protein>
<evidence type="ECO:0000313" key="4">
    <source>
        <dbReference type="Proteomes" id="UP000835052"/>
    </source>
</evidence>